<name>D2AR86_STRRD</name>
<dbReference type="EMBL" id="CP001814">
    <property type="protein sequence ID" value="ACZ88427.1"/>
    <property type="molecule type" value="Genomic_DNA"/>
</dbReference>
<accession>D2AR86</accession>
<organism evidence="1 2">
    <name type="scientific">Streptosporangium roseum (strain ATCC 12428 / DSM 43021 / JCM 3005 / KCTC 9067 / NCIMB 10171 / NRRL 2505 / NI 9100)</name>
    <dbReference type="NCBI Taxonomy" id="479432"/>
    <lineage>
        <taxon>Bacteria</taxon>
        <taxon>Bacillati</taxon>
        <taxon>Actinomycetota</taxon>
        <taxon>Actinomycetes</taxon>
        <taxon>Streptosporangiales</taxon>
        <taxon>Streptosporangiaceae</taxon>
        <taxon>Streptosporangium</taxon>
    </lineage>
</organism>
<dbReference type="Proteomes" id="UP000002029">
    <property type="component" value="Chromosome"/>
</dbReference>
<dbReference type="HOGENOM" id="CLU_2884131_0_0_11"/>
<dbReference type="eggNOG" id="COG0640">
    <property type="taxonomic scope" value="Bacteria"/>
</dbReference>
<dbReference type="AlphaFoldDB" id="D2AR86"/>
<evidence type="ECO:0000313" key="1">
    <source>
        <dbReference type="EMBL" id="ACZ88427.1"/>
    </source>
</evidence>
<protein>
    <submittedName>
        <fullName evidence="1">Uncharacterized protein</fullName>
    </submittedName>
</protein>
<reference evidence="1 2" key="1">
    <citation type="journal article" date="2010" name="Stand. Genomic Sci.">
        <title>Complete genome sequence of Streptosporangium roseum type strain (NI 9100).</title>
        <authorList>
            <person name="Nolan M."/>
            <person name="Sikorski J."/>
            <person name="Jando M."/>
            <person name="Lucas S."/>
            <person name="Lapidus A."/>
            <person name="Glavina Del Rio T."/>
            <person name="Chen F."/>
            <person name="Tice H."/>
            <person name="Pitluck S."/>
            <person name="Cheng J.F."/>
            <person name="Chertkov O."/>
            <person name="Sims D."/>
            <person name="Meincke L."/>
            <person name="Brettin T."/>
            <person name="Han C."/>
            <person name="Detter J.C."/>
            <person name="Bruce D."/>
            <person name="Goodwin L."/>
            <person name="Land M."/>
            <person name="Hauser L."/>
            <person name="Chang Y.J."/>
            <person name="Jeffries C.D."/>
            <person name="Ivanova N."/>
            <person name="Mavromatis K."/>
            <person name="Mikhailova N."/>
            <person name="Chen A."/>
            <person name="Palaniappan K."/>
            <person name="Chain P."/>
            <person name="Rohde M."/>
            <person name="Goker M."/>
            <person name="Bristow J."/>
            <person name="Eisen J.A."/>
            <person name="Markowitz V."/>
            <person name="Hugenholtz P."/>
            <person name="Kyrpides N.C."/>
            <person name="Klenk H.P."/>
        </authorList>
    </citation>
    <scope>NUCLEOTIDE SEQUENCE [LARGE SCALE GENOMIC DNA]</scope>
    <source>
        <strain evidence="2">ATCC 12428 / DSM 43021 / JCM 3005 / NI 9100</strain>
    </source>
</reference>
<gene>
    <name evidence="1" type="ordered locus">Sros_5679</name>
</gene>
<keyword evidence="2" id="KW-1185">Reference proteome</keyword>
<dbReference type="KEGG" id="sro:Sros_5679"/>
<sequence>MIKGTLRIVFTGEDLTRVRIAGRADMMWEMALSLHILQRPGGASALSGWRRQANKYAGMVMTL</sequence>
<proteinExistence type="predicted"/>
<evidence type="ECO:0000313" key="2">
    <source>
        <dbReference type="Proteomes" id="UP000002029"/>
    </source>
</evidence>